<dbReference type="EMBL" id="JAVDWE010000002">
    <property type="protein sequence ID" value="MDR7093424.1"/>
    <property type="molecule type" value="Genomic_DNA"/>
</dbReference>
<organism evidence="4 5">
    <name type="scientific">Hydrogenophaga laconesensis</name>
    <dbReference type="NCBI Taxonomy" id="1805971"/>
    <lineage>
        <taxon>Bacteria</taxon>
        <taxon>Pseudomonadati</taxon>
        <taxon>Pseudomonadota</taxon>
        <taxon>Betaproteobacteria</taxon>
        <taxon>Burkholderiales</taxon>
        <taxon>Comamonadaceae</taxon>
        <taxon>Hydrogenophaga</taxon>
    </lineage>
</organism>
<dbReference type="InterPro" id="IPR002068">
    <property type="entry name" value="A-crystallin/Hsp20_dom"/>
</dbReference>
<evidence type="ECO:0000313" key="5">
    <source>
        <dbReference type="Proteomes" id="UP001265550"/>
    </source>
</evidence>
<evidence type="ECO:0000256" key="1">
    <source>
        <dbReference type="PROSITE-ProRule" id="PRU00285"/>
    </source>
</evidence>
<dbReference type="Pfam" id="PF00011">
    <property type="entry name" value="HSP20"/>
    <property type="match status" value="1"/>
</dbReference>
<evidence type="ECO:0000256" key="2">
    <source>
        <dbReference type="RuleBase" id="RU003616"/>
    </source>
</evidence>
<dbReference type="PROSITE" id="PS01031">
    <property type="entry name" value="SHSP"/>
    <property type="match status" value="1"/>
</dbReference>
<keyword evidence="5" id="KW-1185">Reference proteome</keyword>
<comment type="similarity">
    <text evidence="1 2">Belongs to the small heat shock protein (HSP20) family.</text>
</comment>
<sequence length="140" mass="15523">MNRHLATRSFFDEFFNDAAPAFYVKPLHGDGLPAQIRVDVKETPEAYTLQAEVPGVSREDIQVNVDGKLVTLRAEIKQQDSQTEGGKLLRSERYYGAVSRSFQLPVDVDNSAAKAKYENGVLQLTLPKKTAGAAQRLTIE</sequence>
<dbReference type="SUPFAM" id="SSF49764">
    <property type="entry name" value="HSP20-like chaperones"/>
    <property type="match status" value="1"/>
</dbReference>
<dbReference type="InterPro" id="IPR031107">
    <property type="entry name" value="Small_HSP"/>
</dbReference>
<dbReference type="CDD" id="cd06464">
    <property type="entry name" value="ACD_sHsps-like"/>
    <property type="match status" value="1"/>
</dbReference>
<reference evidence="4 5" key="1">
    <citation type="submission" date="2023-07" db="EMBL/GenBank/DDBJ databases">
        <title>Sorghum-associated microbial communities from plants grown in Nebraska, USA.</title>
        <authorList>
            <person name="Schachtman D."/>
        </authorList>
    </citation>
    <scope>NUCLEOTIDE SEQUENCE [LARGE SCALE GENOMIC DNA]</scope>
    <source>
        <strain evidence="4 5">BE240</strain>
    </source>
</reference>
<evidence type="ECO:0000313" key="4">
    <source>
        <dbReference type="EMBL" id="MDR7093424.1"/>
    </source>
</evidence>
<name>A0ABU1V7J2_9BURK</name>
<gene>
    <name evidence="4" type="ORF">J2X09_001156</name>
</gene>
<feature type="domain" description="SHSP" evidence="3">
    <location>
        <begin position="29"/>
        <end position="140"/>
    </location>
</feature>
<evidence type="ECO:0000259" key="3">
    <source>
        <dbReference type="PROSITE" id="PS01031"/>
    </source>
</evidence>
<accession>A0ABU1V7J2</accession>
<dbReference type="Proteomes" id="UP001265550">
    <property type="component" value="Unassembled WGS sequence"/>
</dbReference>
<dbReference type="InterPro" id="IPR008978">
    <property type="entry name" value="HSP20-like_chaperone"/>
</dbReference>
<protein>
    <submittedName>
        <fullName evidence="4">HSP20 family protein</fullName>
    </submittedName>
</protein>
<dbReference type="RefSeq" id="WP_204732712.1">
    <property type="nucleotide sequence ID" value="NZ_JAVDWE010000002.1"/>
</dbReference>
<dbReference type="PANTHER" id="PTHR11527">
    <property type="entry name" value="HEAT-SHOCK PROTEIN 20 FAMILY MEMBER"/>
    <property type="match status" value="1"/>
</dbReference>
<dbReference type="Gene3D" id="2.60.40.790">
    <property type="match status" value="1"/>
</dbReference>
<comment type="caution">
    <text evidence="4">The sequence shown here is derived from an EMBL/GenBank/DDBJ whole genome shotgun (WGS) entry which is preliminary data.</text>
</comment>
<proteinExistence type="inferred from homology"/>